<evidence type="ECO:0000259" key="4">
    <source>
        <dbReference type="PROSITE" id="PS50113"/>
    </source>
</evidence>
<dbReference type="NCBIfam" id="TIGR00254">
    <property type="entry name" value="GGDEF"/>
    <property type="match status" value="1"/>
</dbReference>
<keyword evidence="2" id="KW-1133">Transmembrane helix</keyword>
<dbReference type="PROSITE" id="PS50113">
    <property type="entry name" value="PAC"/>
    <property type="match status" value="1"/>
</dbReference>
<dbReference type="PANTHER" id="PTHR44757">
    <property type="entry name" value="DIGUANYLATE CYCLASE DGCP"/>
    <property type="match status" value="1"/>
</dbReference>
<dbReference type="NCBIfam" id="TIGR00229">
    <property type="entry name" value="sensory_box"/>
    <property type="match status" value="1"/>
</dbReference>
<feature type="transmembrane region" description="Helical" evidence="2">
    <location>
        <begin position="76"/>
        <end position="95"/>
    </location>
</feature>
<evidence type="ECO:0000256" key="2">
    <source>
        <dbReference type="SAM" id="Phobius"/>
    </source>
</evidence>
<dbReference type="SUPFAM" id="SSF55785">
    <property type="entry name" value="PYP-like sensor domain (PAS domain)"/>
    <property type="match status" value="1"/>
</dbReference>
<evidence type="ECO:0000256" key="1">
    <source>
        <dbReference type="ARBA" id="ARBA00001946"/>
    </source>
</evidence>
<comment type="cofactor">
    <cofactor evidence="1">
        <name>Mg(2+)</name>
        <dbReference type="ChEBI" id="CHEBI:18420"/>
    </cofactor>
</comment>
<keyword evidence="2" id="KW-0812">Transmembrane</keyword>
<dbReference type="CDD" id="cd01948">
    <property type="entry name" value="EAL"/>
    <property type="match status" value="1"/>
</dbReference>
<dbReference type="InterPro" id="IPR000014">
    <property type="entry name" value="PAS"/>
</dbReference>
<organism evidence="7 8">
    <name type="scientific">Thiohalobacter thiocyanaticus</name>
    <dbReference type="NCBI Taxonomy" id="585455"/>
    <lineage>
        <taxon>Bacteria</taxon>
        <taxon>Pseudomonadati</taxon>
        <taxon>Pseudomonadota</taxon>
        <taxon>Gammaproteobacteria</taxon>
        <taxon>Thiohalobacterales</taxon>
        <taxon>Thiohalobacteraceae</taxon>
        <taxon>Thiohalobacter</taxon>
    </lineage>
</organism>
<dbReference type="FunFam" id="3.30.70.270:FF:000001">
    <property type="entry name" value="Diguanylate cyclase domain protein"/>
    <property type="match status" value="1"/>
</dbReference>
<dbReference type="InterPro" id="IPR043128">
    <property type="entry name" value="Rev_trsase/Diguanyl_cyclase"/>
</dbReference>
<dbReference type="InterPro" id="IPR000700">
    <property type="entry name" value="PAS-assoc_C"/>
</dbReference>
<dbReference type="Pfam" id="PF00563">
    <property type="entry name" value="EAL"/>
    <property type="match status" value="1"/>
</dbReference>
<evidence type="ECO:0000259" key="6">
    <source>
        <dbReference type="PROSITE" id="PS50887"/>
    </source>
</evidence>
<keyword evidence="8" id="KW-1185">Reference proteome</keyword>
<dbReference type="CDD" id="cd00130">
    <property type="entry name" value="PAS"/>
    <property type="match status" value="1"/>
</dbReference>
<protein>
    <submittedName>
        <fullName evidence="7">EAL domain-containing protein</fullName>
    </submittedName>
</protein>
<evidence type="ECO:0000313" key="8">
    <source>
        <dbReference type="Proteomes" id="UP000287798"/>
    </source>
</evidence>
<feature type="transmembrane region" description="Helical" evidence="2">
    <location>
        <begin position="200"/>
        <end position="222"/>
    </location>
</feature>
<comment type="caution">
    <text evidence="7">The sequence shown here is derived from an EMBL/GenBank/DDBJ whole genome shotgun (WGS) entry which is preliminary data.</text>
</comment>
<dbReference type="Pfam" id="PF00990">
    <property type="entry name" value="GGDEF"/>
    <property type="match status" value="1"/>
</dbReference>
<dbReference type="InterPro" id="IPR029787">
    <property type="entry name" value="Nucleotide_cyclase"/>
</dbReference>
<reference evidence="7 8" key="1">
    <citation type="journal article" date="2010" name="Int. J. Syst. Evol. Microbiol.">
        <title>Thiohalobacter thiocyanaticus gen. nov., sp. nov., a moderately halophilic, sulfur-oxidizing gammaproteobacterium from hypersaline lakes, that utilizes thiocyanate.</title>
        <authorList>
            <person name="Sorokin D.Y."/>
            <person name="Kovaleva O.L."/>
            <person name="Tourova T.P."/>
            <person name="Muyzer G."/>
        </authorList>
    </citation>
    <scope>NUCLEOTIDE SEQUENCE [LARGE SCALE GENOMIC DNA]</scope>
    <source>
        <strain evidence="7 8">Hrh1</strain>
    </source>
</reference>
<dbReference type="SMART" id="SM00267">
    <property type="entry name" value="GGDEF"/>
    <property type="match status" value="1"/>
</dbReference>
<sequence>MISRLLAAPVRLASYLQLVIYPGLVLAVSLFLPENRFFVHLPLHAVVETFGALVALFVTSLILIFHRDQRIAEMPLAVPLGLTSMGLLDMFHAAVGPGEAFVWLHSLATFVGGLMFATVSMPFGRRPASENLIPLGVIALVVVAAASLSIWPGQWVPAMLVDGEFTLSARLLNLAGGVFFLFAAYHLNRLYDRQDEKNHRLFALHCALFGTAGLIFELSTIWDAAWWWWHVMRLAAYCIALVVMVQRIMGALVEHEKQQRMLDGIFNNTSSVMYVKDTEGRHMHVNRRYLDLFGITPQRILGKRDSELFPREMAEVFECNDREVLESGHLLQFEEQAPHDDGMHTYLSLKFPLRDKYERTYAVAGISTDITEHKRAEQRLLELAHYDELTGLPNRNYFMQHLAQHVEIARHHNHLLAVLFLDLDRFKNVNDSLGHPYGDSLLKQVAARLDGLMRQEDIVARLGGDEFVCLLPSVEHRDQVAQVAQKIIAALSRPFDVDGHELSACTSIGISLFPDDGGDGDTLIKHADSAMYRAKDQGRNRYEYYTHELTLQVSQRFRLEGDLRHAIERRELYLVWQPQFSLASGELIGAECLLRWQHPEHGLVPPDEFIPLAEESDLILFIGDWVLCAAIAQMAGWQARVPSLKASINLSPRQLSAAGLSQRIRSLLEQYGVSPGRIQLELTESGLMESQAVNAWLGQEAASLGLLLSIDDFGTGYSSLSRLKTLPINQLKIDRSFVKDIPDDENDIAITRSIIGLARGLELEVVAEGVETAYQERFLREAGCDIAQGYYYSRPVSAAEFETRYLRSQKEE</sequence>
<dbReference type="Pfam" id="PF08448">
    <property type="entry name" value="PAS_4"/>
    <property type="match status" value="1"/>
</dbReference>
<dbReference type="PANTHER" id="PTHR44757:SF2">
    <property type="entry name" value="BIOFILM ARCHITECTURE MAINTENANCE PROTEIN MBAA"/>
    <property type="match status" value="1"/>
</dbReference>
<dbReference type="PROSITE" id="PS50112">
    <property type="entry name" value="PAS"/>
    <property type="match status" value="1"/>
</dbReference>
<dbReference type="InterPro" id="IPR033425">
    <property type="entry name" value="MASE3"/>
</dbReference>
<dbReference type="InterPro" id="IPR052155">
    <property type="entry name" value="Biofilm_reg_signaling"/>
</dbReference>
<dbReference type="SMART" id="SM00052">
    <property type="entry name" value="EAL"/>
    <property type="match status" value="1"/>
</dbReference>
<feature type="transmembrane region" description="Helical" evidence="2">
    <location>
        <begin position="171"/>
        <end position="188"/>
    </location>
</feature>
<feature type="transmembrane region" description="Helical" evidence="2">
    <location>
        <begin position="12"/>
        <end position="32"/>
    </location>
</feature>
<dbReference type="PROSITE" id="PS50887">
    <property type="entry name" value="GGDEF"/>
    <property type="match status" value="1"/>
</dbReference>
<dbReference type="Gene3D" id="3.30.450.20">
    <property type="entry name" value="PAS domain"/>
    <property type="match status" value="1"/>
</dbReference>
<dbReference type="PROSITE" id="PS50883">
    <property type="entry name" value="EAL"/>
    <property type="match status" value="1"/>
</dbReference>
<accession>A0A426QIN7</accession>
<feature type="transmembrane region" description="Helical" evidence="2">
    <location>
        <begin position="44"/>
        <end position="64"/>
    </location>
</feature>
<feature type="transmembrane region" description="Helical" evidence="2">
    <location>
        <begin position="101"/>
        <end position="120"/>
    </location>
</feature>
<dbReference type="SUPFAM" id="SSF141868">
    <property type="entry name" value="EAL domain-like"/>
    <property type="match status" value="1"/>
</dbReference>
<feature type="domain" description="PAC" evidence="4">
    <location>
        <begin position="331"/>
        <end position="382"/>
    </location>
</feature>
<keyword evidence="2" id="KW-0472">Membrane</keyword>
<dbReference type="InterPro" id="IPR035919">
    <property type="entry name" value="EAL_sf"/>
</dbReference>
<evidence type="ECO:0000259" key="5">
    <source>
        <dbReference type="PROSITE" id="PS50883"/>
    </source>
</evidence>
<feature type="domain" description="EAL" evidence="5">
    <location>
        <begin position="556"/>
        <end position="809"/>
    </location>
</feature>
<dbReference type="GO" id="GO:0003824">
    <property type="term" value="F:catalytic activity"/>
    <property type="evidence" value="ECO:0007669"/>
    <property type="project" value="UniProtKB-ARBA"/>
</dbReference>
<dbReference type="Proteomes" id="UP000287798">
    <property type="component" value="Unassembled WGS sequence"/>
</dbReference>
<feature type="domain" description="PAS" evidence="3">
    <location>
        <begin position="258"/>
        <end position="328"/>
    </location>
</feature>
<evidence type="ECO:0000259" key="3">
    <source>
        <dbReference type="PROSITE" id="PS50112"/>
    </source>
</evidence>
<evidence type="ECO:0000313" key="7">
    <source>
        <dbReference type="EMBL" id="RRQ21576.1"/>
    </source>
</evidence>
<dbReference type="CDD" id="cd01949">
    <property type="entry name" value="GGDEF"/>
    <property type="match status" value="1"/>
</dbReference>
<dbReference type="SMART" id="SM00091">
    <property type="entry name" value="PAS"/>
    <property type="match status" value="1"/>
</dbReference>
<feature type="transmembrane region" description="Helical" evidence="2">
    <location>
        <begin position="132"/>
        <end position="151"/>
    </location>
</feature>
<dbReference type="Gene3D" id="3.30.70.270">
    <property type="match status" value="1"/>
</dbReference>
<proteinExistence type="predicted"/>
<dbReference type="InterPro" id="IPR001633">
    <property type="entry name" value="EAL_dom"/>
</dbReference>
<dbReference type="InterPro" id="IPR000160">
    <property type="entry name" value="GGDEF_dom"/>
</dbReference>
<dbReference type="SUPFAM" id="SSF55073">
    <property type="entry name" value="Nucleotide cyclase"/>
    <property type="match status" value="1"/>
</dbReference>
<dbReference type="EMBL" id="QZMU01000001">
    <property type="protein sequence ID" value="RRQ21576.1"/>
    <property type="molecule type" value="Genomic_DNA"/>
</dbReference>
<gene>
    <name evidence="7" type="ORF">D6C00_06230</name>
</gene>
<dbReference type="Pfam" id="PF17159">
    <property type="entry name" value="MASE3"/>
    <property type="match status" value="1"/>
</dbReference>
<dbReference type="InterPro" id="IPR013656">
    <property type="entry name" value="PAS_4"/>
</dbReference>
<dbReference type="AlphaFoldDB" id="A0A426QIN7"/>
<feature type="domain" description="GGDEF" evidence="6">
    <location>
        <begin position="414"/>
        <end position="547"/>
    </location>
</feature>
<dbReference type="Gene3D" id="3.20.20.450">
    <property type="entry name" value="EAL domain"/>
    <property type="match status" value="1"/>
</dbReference>
<name>A0A426QIN7_9GAMM</name>
<dbReference type="InterPro" id="IPR035965">
    <property type="entry name" value="PAS-like_dom_sf"/>
</dbReference>